<organism evidence="10 11">
    <name type="scientific">Candidatus Nitronauta litoralis</name>
    <dbReference type="NCBI Taxonomy" id="2705533"/>
    <lineage>
        <taxon>Bacteria</taxon>
        <taxon>Pseudomonadati</taxon>
        <taxon>Nitrospinota/Tectimicrobiota group</taxon>
        <taxon>Nitrospinota</taxon>
        <taxon>Nitrospinia</taxon>
        <taxon>Nitrospinales</taxon>
        <taxon>Nitrospinaceae</taxon>
        <taxon>Candidatus Nitronauta</taxon>
    </lineage>
</organism>
<evidence type="ECO:0000256" key="2">
    <source>
        <dbReference type="ARBA" id="ARBA00012621"/>
    </source>
</evidence>
<dbReference type="EC" id="2.4.99.12" evidence="2 8"/>
<dbReference type="Pfam" id="PF04413">
    <property type="entry name" value="Glycos_transf_N"/>
    <property type="match status" value="1"/>
</dbReference>
<evidence type="ECO:0000256" key="7">
    <source>
        <dbReference type="PIRSR" id="PIRSR639901-1"/>
    </source>
</evidence>
<keyword evidence="8" id="KW-1003">Cell membrane</keyword>
<comment type="subcellular location">
    <subcellularLocation>
        <location evidence="8">Cell membrane</location>
    </subcellularLocation>
</comment>
<evidence type="ECO:0000256" key="3">
    <source>
        <dbReference type="ARBA" id="ARBA00019077"/>
    </source>
</evidence>
<evidence type="ECO:0000256" key="6">
    <source>
        <dbReference type="ARBA" id="ARBA00049183"/>
    </source>
</evidence>
<evidence type="ECO:0000256" key="8">
    <source>
        <dbReference type="RuleBase" id="RU365103"/>
    </source>
</evidence>
<evidence type="ECO:0000259" key="9">
    <source>
        <dbReference type="Pfam" id="PF04413"/>
    </source>
</evidence>
<reference evidence="10 11" key="1">
    <citation type="submission" date="2020-02" db="EMBL/GenBank/DDBJ databases">
        <title>Genomic and physiological characterization of two novel Nitrospinaceae genera.</title>
        <authorList>
            <person name="Mueller A.J."/>
            <person name="Jung M.-Y."/>
            <person name="Strachan C.R."/>
            <person name="Herbold C.W."/>
            <person name="Kirkegaard R.H."/>
            <person name="Daims H."/>
        </authorList>
    </citation>
    <scope>NUCLEOTIDE SEQUENCE [LARGE SCALE GENOMIC DNA]</scope>
    <source>
        <strain evidence="10">EB</strain>
    </source>
</reference>
<dbReference type="SUPFAM" id="SSF53756">
    <property type="entry name" value="UDP-Glycosyltransferase/glycogen phosphorylase"/>
    <property type="match status" value="1"/>
</dbReference>
<keyword evidence="4 8" id="KW-0808">Transferase</keyword>
<protein>
    <recommendedName>
        <fullName evidence="3 8">3-deoxy-D-manno-octulosonic acid transferase</fullName>
        <shortName evidence="8">Kdo transferase</shortName>
        <ecNumber evidence="2 8">2.4.99.12</ecNumber>
    </recommendedName>
    <alternativeName>
        <fullName evidence="5 8">Lipid IV(A) 3-deoxy-D-manno-octulosonic acid transferase</fullName>
    </alternativeName>
</protein>
<feature type="active site" description="Proton acceptor" evidence="7">
    <location>
        <position position="61"/>
    </location>
</feature>
<sequence length="425" mass="46987">MITLYYILSTCIGLLVLPGLIVLSTITGRKRHGLWHHFGFLPRRPRPHRPTLWLHALSVGEVNAAVPLLKEIHSKKPEIYIVVTVTTEGGFQTASEKLDFVDTIAFHPMDAWPFVSLAVQRIRPDLFVLVDTGFWPGLIFKLRDKGVPAILLNGRISERSFNNYLKISSFIRKVFQGFSKLYMQTPEGVARVYDLGASEEAIALQADTKYDQLHPLDEENSRILRDSLKLASHNKVLIAGSTHAGEEEIILDAFSELRKSFPNLTLVLAPRRLERLAEVESLLNQRAVGYMKKSRLREPLASVILLDTMGELARLYAVADVAFVGRSLIDPGGGHSLAEAAIHGVPILHGPYIENVKAQVLLLKPSGAAIEVSHASDIIKEAGNLLEDDTRRGVLGEQAHILVEGQKGASKELAEVILNETFSTA</sequence>
<comment type="function">
    <text evidence="8">Involved in lipopolysaccharide (LPS) biosynthesis. Catalyzes the transfer of 3-deoxy-D-manno-octulosonate (Kdo) residue(s) from CMP-Kdo to lipid IV(A), the tetraacyldisaccharide-1,4'-bisphosphate precursor of lipid A.</text>
</comment>
<dbReference type="KEGG" id="nli:G3M70_07460"/>
<dbReference type="InterPro" id="IPR039901">
    <property type="entry name" value="Kdotransferase"/>
</dbReference>
<evidence type="ECO:0000256" key="1">
    <source>
        <dbReference type="ARBA" id="ARBA00004713"/>
    </source>
</evidence>
<dbReference type="GO" id="GO:0043842">
    <property type="term" value="F:Kdo transferase activity"/>
    <property type="evidence" value="ECO:0007669"/>
    <property type="project" value="UniProtKB-EC"/>
</dbReference>
<comment type="catalytic activity">
    <reaction evidence="6 8">
        <text>lipid IVA (E. coli) + CMP-3-deoxy-beta-D-manno-octulosonate = alpha-Kdo-(2-&gt;6)-lipid IVA (E. coli) + CMP + H(+)</text>
        <dbReference type="Rhea" id="RHEA:28066"/>
        <dbReference type="ChEBI" id="CHEBI:15378"/>
        <dbReference type="ChEBI" id="CHEBI:58603"/>
        <dbReference type="ChEBI" id="CHEBI:60364"/>
        <dbReference type="ChEBI" id="CHEBI:60377"/>
        <dbReference type="ChEBI" id="CHEBI:85987"/>
        <dbReference type="EC" id="2.4.99.12"/>
    </reaction>
</comment>
<feature type="domain" description="3-deoxy-D-manno-octulosonic-acid transferase N-terminal" evidence="9">
    <location>
        <begin position="34"/>
        <end position="212"/>
    </location>
</feature>
<keyword evidence="8" id="KW-1133">Transmembrane helix</keyword>
<dbReference type="Gene3D" id="3.40.50.11720">
    <property type="entry name" value="3-Deoxy-D-manno-octulosonic-acid transferase, N-terminal domain"/>
    <property type="match status" value="1"/>
</dbReference>
<dbReference type="GO" id="GO:0009245">
    <property type="term" value="P:lipid A biosynthetic process"/>
    <property type="evidence" value="ECO:0007669"/>
    <property type="project" value="TreeGrafter"/>
</dbReference>
<keyword evidence="8" id="KW-0472">Membrane</keyword>
<dbReference type="EMBL" id="CP048685">
    <property type="protein sequence ID" value="QPJ61731.1"/>
    <property type="molecule type" value="Genomic_DNA"/>
</dbReference>
<comment type="pathway">
    <text evidence="1 8">Bacterial outer membrane biogenesis; LPS core biosynthesis.</text>
</comment>
<evidence type="ECO:0000256" key="4">
    <source>
        <dbReference type="ARBA" id="ARBA00022679"/>
    </source>
</evidence>
<dbReference type="UniPathway" id="UPA00958"/>
<dbReference type="Proteomes" id="UP000594688">
    <property type="component" value="Chromosome"/>
</dbReference>
<comment type="similarity">
    <text evidence="8">Belongs to the glycosyltransferase group 1 family.</text>
</comment>
<accession>A0A7T0BVR1</accession>
<proteinExistence type="inferred from homology"/>
<keyword evidence="8" id="KW-0812">Transmembrane</keyword>
<gene>
    <name evidence="10" type="ORF">G3M70_07460</name>
</gene>
<evidence type="ECO:0000313" key="10">
    <source>
        <dbReference type="EMBL" id="QPJ61731.1"/>
    </source>
</evidence>
<keyword evidence="8" id="KW-0448">Lipopolysaccharide biosynthesis</keyword>
<evidence type="ECO:0000256" key="5">
    <source>
        <dbReference type="ARBA" id="ARBA00031445"/>
    </source>
</evidence>
<name>A0A7T0BVR1_9BACT</name>
<dbReference type="GO" id="GO:0009244">
    <property type="term" value="P:lipopolysaccharide core region biosynthetic process"/>
    <property type="evidence" value="ECO:0007669"/>
    <property type="project" value="UniProtKB-UniRule"/>
</dbReference>
<feature type="transmembrane region" description="Helical" evidence="8">
    <location>
        <begin position="6"/>
        <end position="26"/>
    </location>
</feature>
<dbReference type="PANTHER" id="PTHR42755">
    <property type="entry name" value="3-DEOXY-MANNO-OCTULOSONATE CYTIDYLYLTRANSFERASE"/>
    <property type="match status" value="1"/>
</dbReference>
<dbReference type="AlphaFoldDB" id="A0A7T0BVR1"/>
<dbReference type="InterPro" id="IPR038107">
    <property type="entry name" value="Glycos_transf_N_sf"/>
</dbReference>
<dbReference type="GO" id="GO:0005886">
    <property type="term" value="C:plasma membrane"/>
    <property type="evidence" value="ECO:0007669"/>
    <property type="project" value="UniProtKB-SubCell"/>
</dbReference>
<dbReference type="InterPro" id="IPR007507">
    <property type="entry name" value="Glycos_transf_N"/>
</dbReference>
<dbReference type="PANTHER" id="PTHR42755:SF1">
    <property type="entry name" value="3-DEOXY-D-MANNO-OCTULOSONIC ACID TRANSFERASE, MITOCHONDRIAL-RELATED"/>
    <property type="match status" value="1"/>
</dbReference>
<evidence type="ECO:0000313" key="11">
    <source>
        <dbReference type="Proteomes" id="UP000594688"/>
    </source>
</evidence>
<dbReference type="Gene3D" id="3.40.50.2000">
    <property type="entry name" value="Glycogen Phosphorylase B"/>
    <property type="match status" value="1"/>
</dbReference>